<organism evidence="1 2">
    <name type="scientific">Lysobacter concretionis Ko07 = DSM 16239</name>
    <dbReference type="NCBI Taxonomy" id="1122185"/>
    <lineage>
        <taxon>Bacteria</taxon>
        <taxon>Pseudomonadati</taxon>
        <taxon>Pseudomonadota</taxon>
        <taxon>Gammaproteobacteria</taxon>
        <taxon>Lysobacterales</taxon>
        <taxon>Lysobacteraceae</taxon>
        <taxon>Novilysobacter</taxon>
    </lineage>
</organism>
<comment type="caution">
    <text evidence="1">The sequence shown here is derived from an EMBL/GenBank/DDBJ whole genome shotgun (WGS) entry which is preliminary data.</text>
</comment>
<dbReference type="Proteomes" id="UP000030017">
    <property type="component" value="Unassembled WGS sequence"/>
</dbReference>
<gene>
    <name evidence="1" type="ORF">N792_09740</name>
</gene>
<name>A0A0A0EQJ0_9GAMM</name>
<evidence type="ECO:0000313" key="1">
    <source>
        <dbReference type="EMBL" id="KGM51422.1"/>
    </source>
</evidence>
<dbReference type="AlphaFoldDB" id="A0A0A0EQJ0"/>
<protein>
    <submittedName>
        <fullName evidence="1">Uncharacterized protein</fullName>
    </submittedName>
</protein>
<proteinExistence type="predicted"/>
<reference evidence="1 2" key="1">
    <citation type="submission" date="2013-08" db="EMBL/GenBank/DDBJ databases">
        <title>Genome sequencing of Lysobacter.</title>
        <authorList>
            <person name="Zhang S."/>
            <person name="Wang G."/>
        </authorList>
    </citation>
    <scope>NUCLEOTIDE SEQUENCE [LARGE SCALE GENOMIC DNA]</scope>
    <source>
        <strain evidence="1 2">Ko07</strain>
    </source>
</reference>
<keyword evidence="2" id="KW-1185">Reference proteome</keyword>
<evidence type="ECO:0000313" key="2">
    <source>
        <dbReference type="Proteomes" id="UP000030017"/>
    </source>
</evidence>
<sequence length="86" mass="9860">MEPMMKTYEIRTINDLLKVPSEKLDVCLREIHYSLELHKLAFGEGCETIGLEVIRWCDDGERHVELQDDKGEEIVTLRIIDAASAS</sequence>
<accession>A0A0A0EQJ0</accession>
<dbReference type="EMBL" id="AVPS01000006">
    <property type="protein sequence ID" value="KGM51422.1"/>
    <property type="molecule type" value="Genomic_DNA"/>
</dbReference>